<evidence type="ECO:0000313" key="2">
    <source>
        <dbReference type="Proteomes" id="UP001062846"/>
    </source>
</evidence>
<reference evidence="1" key="1">
    <citation type="submission" date="2022-02" db="EMBL/GenBank/DDBJ databases">
        <title>Plant Genome Project.</title>
        <authorList>
            <person name="Zhang R.-G."/>
        </authorList>
    </citation>
    <scope>NUCLEOTIDE SEQUENCE</scope>
    <source>
        <strain evidence="1">AT1</strain>
    </source>
</reference>
<sequence length="355" mass="38002">MAEHGDSGGGGEVVDHSENRGGPMSVKEADQTAAEPIRIEGAEITSGGNGGKGYEQETAGVEESRAVNGKPRTTDQAGAVGPRVDPAGPSSMVESLSVIRGSGNVVGSGGARGDDFGPSGSPPRDLTKGEGLAVEEEHVEEEQTTEVAPSEIREEDIVFRPPVTAAIASRHVLITLDDVAEHTPDEILTKLLEDNPIIGEYVLKAKEDRAMAIEASEAAAPAERERAGPEGLVEDMEVEEREAEEEQGPRVRAVDEAGAMTCPEFSEKTYVPPRPHLFVPSGFSGYKPPQQTDYDIELVLRDPRVHIANTWAKAEHRDIHSFGGPCSSLAVYEGFPERVRRLVDAAGFGEYIRPY</sequence>
<proteinExistence type="predicted"/>
<evidence type="ECO:0000313" key="1">
    <source>
        <dbReference type="EMBL" id="KAI8559580.1"/>
    </source>
</evidence>
<comment type="caution">
    <text evidence="1">The sequence shown here is derived from an EMBL/GenBank/DDBJ whole genome shotgun (WGS) entry which is preliminary data.</text>
</comment>
<dbReference type="EMBL" id="CM046391">
    <property type="protein sequence ID" value="KAI8559580.1"/>
    <property type="molecule type" value="Genomic_DNA"/>
</dbReference>
<dbReference type="Proteomes" id="UP001062846">
    <property type="component" value="Chromosome 4"/>
</dbReference>
<organism evidence="1 2">
    <name type="scientific">Rhododendron molle</name>
    <name type="common">Chinese azalea</name>
    <name type="synonym">Azalea mollis</name>
    <dbReference type="NCBI Taxonomy" id="49168"/>
    <lineage>
        <taxon>Eukaryota</taxon>
        <taxon>Viridiplantae</taxon>
        <taxon>Streptophyta</taxon>
        <taxon>Embryophyta</taxon>
        <taxon>Tracheophyta</taxon>
        <taxon>Spermatophyta</taxon>
        <taxon>Magnoliopsida</taxon>
        <taxon>eudicotyledons</taxon>
        <taxon>Gunneridae</taxon>
        <taxon>Pentapetalae</taxon>
        <taxon>asterids</taxon>
        <taxon>Ericales</taxon>
        <taxon>Ericaceae</taxon>
        <taxon>Ericoideae</taxon>
        <taxon>Rhodoreae</taxon>
        <taxon>Rhododendron</taxon>
    </lineage>
</organism>
<protein>
    <submittedName>
        <fullName evidence="1">Uncharacterized protein</fullName>
    </submittedName>
</protein>
<accession>A0ACC0P1U8</accession>
<gene>
    <name evidence="1" type="ORF">RHMOL_Rhmol04G0185400</name>
</gene>
<keyword evidence="2" id="KW-1185">Reference proteome</keyword>
<name>A0ACC0P1U8_RHOML</name>